<feature type="region of interest" description="Disordered" evidence="1">
    <location>
        <begin position="28"/>
        <end position="55"/>
    </location>
</feature>
<evidence type="ECO:0000256" key="1">
    <source>
        <dbReference type="SAM" id="MobiDB-lite"/>
    </source>
</evidence>
<reference evidence="2" key="1">
    <citation type="journal article" date="2014" name="Front. Microbiol.">
        <title>High frequency of phylogenetically diverse reductive dehalogenase-homologous genes in deep subseafloor sedimentary metagenomes.</title>
        <authorList>
            <person name="Kawai M."/>
            <person name="Futagami T."/>
            <person name="Toyoda A."/>
            <person name="Takaki Y."/>
            <person name="Nishi S."/>
            <person name="Hori S."/>
            <person name="Arai W."/>
            <person name="Tsubouchi T."/>
            <person name="Morono Y."/>
            <person name="Uchiyama I."/>
            <person name="Ito T."/>
            <person name="Fujiyama A."/>
            <person name="Inagaki F."/>
            <person name="Takami H."/>
        </authorList>
    </citation>
    <scope>NUCLEOTIDE SEQUENCE</scope>
    <source>
        <strain evidence="2">Expedition CK06-06</strain>
    </source>
</reference>
<feature type="compositionally biased region" description="Basic and acidic residues" evidence="1">
    <location>
        <begin position="31"/>
        <end position="44"/>
    </location>
</feature>
<sequence>MRSNVINKALFALSLILALCIGTSFVSSGLAKEEEGKEDKRPERGISMSFEYPGV</sequence>
<protein>
    <submittedName>
        <fullName evidence="2">Uncharacterized protein</fullName>
    </submittedName>
</protein>
<dbReference type="AlphaFoldDB" id="X1CPX4"/>
<comment type="caution">
    <text evidence="2">The sequence shown here is derived from an EMBL/GenBank/DDBJ whole genome shotgun (WGS) entry which is preliminary data.</text>
</comment>
<dbReference type="EMBL" id="BART01012866">
    <property type="protein sequence ID" value="GAG86321.1"/>
    <property type="molecule type" value="Genomic_DNA"/>
</dbReference>
<name>X1CPX4_9ZZZZ</name>
<proteinExistence type="predicted"/>
<gene>
    <name evidence="2" type="ORF">S01H4_26614</name>
</gene>
<accession>X1CPX4</accession>
<feature type="non-terminal residue" evidence="2">
    <location>
        <position position="55"/>
    </location>
</feature>
<organism evidence="2">
    <name type="scientific">marine sediment metagenome</name>
    <dbReference type="NCBI Taxonomy" id="412755"/>
    <lineage>
        <taxon>unclassified sequences</taxon>
        <taxon>metagenomes</taxon>
        <taxon>ecological metagenomes</taxon>
    </lineage>
</organism>
<evidence type="ECO:0000313" key="2">
    <source>
        <dbReference type="EMBL" id="GAG86321.1"/>
    </source>
</evidence>